<evidence type="ECO:0000256" key="16">
    <source>
        <dbReference type="ARBA" id="ARBA00049141"/>
    </source>
</evidence>
<dbReference type="STRING" id="2711.A0A067E2Q7"/>
<dbReference type="InterPro" id="IPR016163">
    <property type="entry name" value="Ald_DH_C"/>
</dbReference>
<dbReference type="Pfam" id="PF00696">
    <property type="entry name" value="AA_kinase"/>
    <property type="match status" value="1"/>
</dbReference>
<keyword evidence="6 17" id="KW-0028">Amino-acid biosynthesis</keyword>
<feature type="domain" description="Aspartate/glutamate/uridylate kinase" evidence="19">
    <location>
        <begin position="15"/>
        <end position="283"/>
    </location>
</feature>
<dbReference type="GO" id="GO:0005737">
    <property type="term" value="C:cytoplasm"/>
    <property type="evidence" value="ECO:0007669"/>
    <property type="project" value="UniProtKB-UniRule"/>
</dbReference>
<dbReference type="NCBIfam" id="TIGR00407">
    <property type="entry name" value="proA"/>
    <property type="match status" value="1"/>
</dbReference>
<dbReference type="AlphaFoldDB" id="A0A067E2Q7"/>
<evidence type="ECO:0000256" key="17">
    <source>
        <dbReference type="PIRNR" id="PIRNR036429"/>
    </source>
</evidence>
<evidence type="ECO:0000256" key="5">
    <source>
        <dbReference type="ARBA" id="ARBA00009302"/>
    </source>
</evidence>
<dbReference type="EMBL" id="KK785152">
    <property type="protein sequence ID" value="KDO48125.1"/>
    <property type="molecule type" value="Genomic_DNA"/>
</dbReference>
<keyword evidence="8 17" id="KW-0808">Transferase</keyword>
<dbReference type="PIRSF" id="PIRSF036429">
    <property type="entry name" value="P5C_syn"/>
    <property type="match status" value="1"/>
</dbReference>
<name>A0A067E2Q7_CITSI</name>
<dbReference type="Gene3D" id="3.40.605.10">
    <property type="entry name" value="Aldehyde Dehydrogenase, Chain A, domain 1"/>
    <property type="match status" value="1"/>
</dbReference>
<dbReference type="GO" id="GO:0004349">
    <property type="term" value="F:glutamate 5-kinase activity"/>
    <property type="evidence" value="ECO:0007669"/>
    <property type="project" value="UniProtKB-UniRule"/>
</dbReference>
<dbReference type="NCBIfam" id="NF001221">
    <property type="entry name" value="PRK00197.1"/>
    <property type="match status" value="1"/>
</dbReference>
<dbReference type="UniPathway" id="UPA00098">
    <property type="reaction ID" value="UER00359"/>
</dbReference>
<dbReference type="PROSITE" id="PS01223">
    <property type="entry name" value="PROA"/>
    <property type="match status" value="1"/>
</dbReference>
<evidence type="ECO:0000256" key="1">
    <source>
        <dbReference type="ARBA" id="ARBA00003492"/>
    </source>
</evidence>
<comment type="similarity">
    <text evidence="5 17">In the N-terminal section; belongs to the glutamate 5-kinase family.</text>
</comment>
<dbReference type="InterPro" id="IPR005766">
    <property type="entry name" value="P5_carboxy_syn"/>
</dbReference>
<dbReference type="FunFam" id="3.40.1160.10:FF:000013">
    <property type="entry name" value="Delta-1-pyrroline-5-carboxylate synthase"/>
    <property type="match status" value="1"/>
</dbReference>
<dbReference type="PANTHER" id="PTHR11063">
    <property type="entry name" value="GLUTAMATE SEMIALDEHYDE DEHYDROGENASE"/>
    <property type="match status" value="1"/>
</dbReference>
<comment type="function">
    <text evidence="1 17">P5CS plays a key role in proline biosynthesis, leading to osmoregulation in plants.</text>
</comment>
<evidence type="ECO:0000259" key="19">
    <source>
        <dbReference type="Pfam" id="PF00696"/>
    </source>
</evidence>
<dbReference type="InterPro" id="IPR019797">
    <property type="entry name" value="Glutamate_5-kinase_CS"/>
</dbReference>
<evidence type="ECO:0000313" key="20">
    <source>
        <dbReference type="EMBL" id="KDO48125.1"/>
    </source>
</evidence>
<comment type="catalytic activity">
    <reaction evidence="15 17">
        <text>L-glutamate 5-semialdehyde + phosphate + NADP(+) = L-glutamyl 5-phosphate + NADPH + H(+)</text>
        <dbReference type="Rhea" id="RHEA:19541"/>
        <dbReference type="ChEBI" id="CHEBI:15378"/>
        <dbReference type="ChEBI" id="CHEBI:43474"/>
        <dbReference type="ChEBI" id="CHEBI:57783"/>
        <dbReference type="ChEBI" id="CHEBI:58066"/>
        <dbReference type="ChEBI" id="CHEBI:58274"/>
        <dbReference type="ChEBI" id="CHEBI:58349"/>
        <dbReference type="EC" id="1.2.1.41"/>
    </reaction>
</comment>
<feature type="domain" description="Aldehyde dehydrogenase" evidence="18">
    <location>
        <begin position="317"/>
        <end position="577"/>
    </location>
</feature>
<dbReference type="FunFam" id="3.40.605.10:FF:000062">
    <property type="entry name" value="Delta-1-pyrroline-5-carboxylate synthase"/>
    <property type="match status" value="1"/>
</dbReference>
<dbReference type="InterPro" id="IPR001048">
    <property type="entry name" value="Asp/Glu/Uridylate_kinase"/>
</dbReference>
<dbReference type="InterPro" id="IPR000965">
    <property type="entry name" value="GPR_dom"/>
</dbReference>
<dbReference type="InterPro" id="IPR016162">
    <property type="entry name" value="Ald_DH_N"/>
</dbReference>
<keyword evidence="13 17" id="KW-0560">Oxidoreductase</keyword>
<evidence type="ECO:0000256" key="9">
    <source>
        <dbReference type="ARBA" id="ARBA00022741"/>
    </source>
</evidence>
<dbReference type="InterPro" id="IPR005715">
    <property type="entry name" value="Glu_5kinase/COase_Synthase"/>
</dbReference>
<dbReference type="GO" id="GO:0055129">
    <property type="term" value="P:L-proline biosynthetic process"/>
    <property type="evidence" value="ECO:0007669"/>
    <property type="project" value="UniProtKB-UniPathway"/>
</dbReference>
<dbReference type="InterPro" id="IPR001057">
    <property type="entry name" value="Glu/AcGlu_kinase"/>
</dbReference>
<keyword evidence="14" id="KW-0511">Multifunctional enzyme</keyword>
<evidence type="ECO:0000256" key="3">
    <source>
        <dbReference type="ARBA" id="ARBA00005185"/>
    </source>
</evidence>
<dbReference type="InterPro" id="IPR036393">
    <property type="entry name" value="AceGlu_kinase-like_sf"/>
</dbReference>
<sequence length="738" mass="80102">MDSTDSSRAFVKDVKRLVVKVGTAVVTRSDGRLALGRLGALLEQLKELNSQGFEIILVSSGAVGVGRQRLRYRKLVNSSLADLQKPQNELDGKACAAVGQSSLMALYDTLFSQLDVTSSQLLVTDSDFRDEDFRKQLYDTVQSLLDLRVIPIFNENDAVSTRKAPYEVTHKDTSLENYLKPFRSSFLCFYDSSGIFWDNDSLAGLLALELKADLLVLLSDVEGLYSGPPSEPNSKLIHTYIRAKHQAEITFGDKSRVGRGGMTAKVNAAYCAACAGIPVVITSGFAMDSIIKVLEGKRVGTLFHRDAHLWVKQVGAREMAVAARESSRRLQALQSQDRRKILLDVADALEANESLIKVENEADVAAAQEAGYAKSLVSRLALKPGKISSLAKSIRILADMEEPIGQILKRTELADGLILEKTSCPLGVLLIVFESRPDALVQIASLAIRSGNGLLLKGGKEAMRSNAILHKVITSAIPDTVGEKLIGLVTSREEIPDLLKLDDVIDLVIPRGSNKLVSQIKESTKIPVLGHADGICHVYVDKSANLDVAKNIVIDAKIDYPAACNAMETLLVHKDLACNGALNELVVELQHEGVGLFGGPRASKLLQIPETRLFHHEYNSMVCTVEIVDDVRAAIDHIHQHGSAHTDCIVAEDQKVAETFLCQVDSAAVFHNASTRFCDGARFGLGAEVGISTSRIHARGPVGVEGLLTTRWILRGNGHVVDGDQGVVYTHKNLALQS</sequence>
<evidence type="ECO:0000313" key="21">
    <source>
        <dbReference type="Proteomes" id="UP000027120"/>
    </source>
</evidence>
<dbReference type="FunFam" id="3.40.309.10:FF:000015">
    <property type="entry name" value="Delta-1-pyrroline-5-carboxylate synthase"/>
    <property type="match status" value="1"/>
</dbReference>
<evidence type="ECO:0000259" key="18">
    <source>
        <dbReference type="Pfam" id="PF00171"/>
    </source>
</evidence>
<dbReference type="PANTHER" id="PTHR11063:SF27">
    <property type="entry name" value="DELTA-1-PYRROLINE-5-CARBOXYLATE SYNTHASE"/>
    <property type="match status" value="1"/>
</dbReference>
<dbReference type="HAMAP" id="MF_00412">
    <property type="entry name" value="ProA"/>
    <property type="match status" value="1"/>
</dbReference>
<keyword evidence="7 17" id="KW-0641">Proline biosynthesis</keyword>
<comment type="catalytic activity">
    <reaction evidence="16 17">
        <text>L-glutamate + ATP = L-glutamyl 5-phosphate + ADP</text>
        <dbReference type="Rhea" id="RHEA:14877"/>
        <dbReference type="ChEBI" id="CHEBI:29985"/>
        <dbReference type="ChEBI" id="CHEBI:30616"/>
        <dbReference type="ChEBI" id="CHEBI:58274"/>
        <dbReference type="ChEBI" id="CHEBI:456216"/>
        <dbReference type="EC" id="2.7.2.11"/>
    </reaction>
</comment>
<evidence type="ECO:0000256" key="14">
    <source>
        <dbReference type="ARBA" id="ARBA00023268"/>
    </source>
</evidence>
<evidence type="ECO:0000256" key="11">
    <source>
        <dbReference type="ARBA" id="ARBA00022840"/>
    </source>
</evidence>
<evidence type="ECO:0000256" key="13">
    <source>
        <dbReference type="ARBA" id="ARBA00023002"/>
    </source>
</evidence>
<keyword evidence="12 17" id="KW-0521">NADP</keyword>
<comment type="similarity">
    <text evidence="4 17">In the C-terminal section; belongs to the gamma-glutamyl phosphate reductase family.</text>
</comment>
<dbReference type="HAMAP" id="MF_00456">
    <property type="entry name" value="ProB"/>
    <property type="match status" value="1"/>
</dbReference>
<dbReference type="Proteomes" id="UP000027120">
    <property type="component" value="Unassembled WGS sequence"/>
</dbReference>
<evidence type="ECO:0000256" key="4">
    <source>
        <dbReference type="ARBA" id="ARBA00006300"/>
    </source>
</evidence>
<evidence type="ECO:0000256" key="15">
    <source>
        <dbReference type="ARBA" id="ARBA00049024"/>
    </source>
</evidence>
<dbReference type="PROSITE" id="PS00902">
    <property type="entry name" value="GLUTAMATE_5_KINASE"/>
    <property type="match status" value="1"/>
</dbReference>
<dbReference type="SUPFAM" id="SSF53633">
    <property type="entry name" value="Carbamate kinase-like"/>
    <property type="match status" value="1"/>
</dbReference>
<dbReference type="SUPFAM" id="SSF53720">
    <property type="entry name" value="ALDH-like"/>
    <property type="match status" value="1"/>
</dbReference>
<dbReference type="Gene3D" id="3.40.309.10">
    <property type="entry name" value="Aldehyde Dehydrogenase, Chain A, domain 2"/>
    <property type="match status" value="1"/>
</dbReference>
<evidence type="ECO:0000256" key="8">
    <source>
        <dbReference type="ARBA" id="ARBA00022679"/>
    </source>
</evidence>
<comment type="pathway">
    <text evidence="2 17">Amino-acid biosynthesis; L-proline biosynthesis; L-glutamate 5-semialdehyde from L-glutamate: step 2/2.</text>
</comment>
<reference evidence="20 21" key="1">
    <citation type="submission" date="2014-04" db="EMBL/GenBank/DDBJ databases">
        <authorList>
            <consortium name="International Citrus Genome Consortium"/>
            <person name="Gmitter F."/>
            <person name="Chen C."/>
            <person name="Farmerie W."/>
            <person name="Harkins T."/>
            <person name="Desany B."/>
            <person name="Mohiuddin M."/>
            <person name="Kodira C."/>
            <person name="Borodovsky M."/>
            <person name="Lomsadze A."/>
            <person name="Burns P."/>
            <person name="Jenkins J."/>
            <person name="Prochnik S."/>
            <person name="Shu S."/>
            <person name="Chapman J."/>
            <person name="Pitluck S."/>
            <person name="Schmutz J."/>
            <person name="Rokhsar D."/>
        </authorList>
    </citation>
    <scope>NUCLEOTIDE SEQUENCE</scope>
</reference>
<dbReference type="InterPro" id="IPR016161">
    <property type="entry name" value="Ald_DH/histidinol_DH"/>
</dbReference>
<dbReference type="GO" id="GO:0004350">
    <property type="term" value="F:glutamate-5-semialdehyde dehydrogenase activity"/>
    <property type="evidence" value="ECO:0000318"/>
    <property type="project" value="GO_Central"/>
</dbReference>
<dbReference type="SMR" id="A0A067E2Q7"/>
<evidence type="ECO:0000256" key="6">
    <source>
        <dbReference type="ARBA" id="ARBA00022605"/>
    </source>
</evidence>
<dbReference type="PRINTS" id="PR00474">
    <property type="entry name" value="GLU5KINASE"/>
</dbReference>
<dbReference type="EC" id="1.2.1.41" evidence="17"/>
<protein>
    <recommendedName>
        <fullName evidence="17">Delta-1-pyrroline-5-carboxylate synthase</fullName>
    </recommendedName>
    <domain>
        <recommendedName>
            <fullName evidence="17">Glutamate 5-kinase</fullName>
            <shortName evidence="17">GK</shortName>
            <ecNumber evidence="17">2.7.2.11</ecNumber>
        </recommendedName>
        <alternativeName>
            <fullName evidence="17">Gamma-glutamyl kinase</fullName>
        </alternativeName>
    </domain>
    <domain>
        <recommendedName>
            <fullName evidence="17">Gamma-glutamyl phosphate reductase</fullName>
            <shortName evidence="17">GPR</shortName>
            <ecNumber evidence="17">1.2.1.41</ecNumber>
        </recommendedName>
        <alternativeName>
            <fullName evidence="17">Glutamate-5-semialdehyde dehydrogenase</fullName>
        </alternativeName>
        <alternativeName>
            <fullName evidence="17">Glutamyl-gamma-semialdehyde dehydrogenase</fullName>
        </alternativeName>
    </domain>
</protein>
<comment type="pathway">
    <text evidence="3 17">Amino-acid biosynthesis; L-proline biosynthesis; L-glutamate 5-semialdehyde from L-glutamate: step 1/2.</text>
</comment>
<dbReference type="InterPro" id="IPR015590">
    <property type="entry name" value="Aldehyde_DH_dom"/>
</dbReference>
<keyword evidence="21" id="KW-1185">Reference proteome</keyword>
<evidence type="ECO:0000256" key="7">
    <source>
        <dbReference type="ARBA" id="ARBA00022650"/>
    </source>
</evidence>
<keyword evidence="11 17" id="KW-0067">ATP-binding</keyword>
<proteinExistence type="inferred from homology"/>
<evidence type="ECO:0000256" key="12">
    <source>
        <dbReference type="ARBA" id="ARBA00022857"/>
    </source>
</evidence>
<gene>
    <name evidence="20" type="ORF">CISIN_1g004665mg</name>
</gene>
<organism evidence="20 21">
    <name type="scientific">Citrus sinensis</name>
    <name type="common">Sweet orange</name>
    <name type="synonym">Citrus aurantium var. sinensis</name>
    <dbReference type="NCBI Taxonomy" id="2711"/>
    <lineage>
        <taxon>Eukaryota</taxon>
        <taxon>Viridiplantae</taxon>
        <taxon>Streptophyta</taxon>
        <taxon>Embryophyta</taxon>
        <taxon>Tracheophyta</taxon>
        <taxon>Spermatophyta</taxon>
        <taxon>Magnoliopsida</taxon>
        <taxon>eudicotyledons</taxon>
        <taxon>Gunneridae</taxon>
        <taxon>Pentapetalae</taxon>
        <taxon>rosids</taxon>
        <taxon>malvids</taxon>
        <taxon>Sapindales</taxon>
        <taxon>Rutaceae</taxon>
        <taxon>Aurantioideae</taxon>
        <taxon>Citrus</taxon>
    </lineage>
</organism>
<dbReference type="InterPro" id="IPR020593">
    <property type="entry name" value="G-glutamylP_reductase_CS"/>
</dbReference>
<dbReference type="GO" id="GO:0005524">
    <property type="term" value="F:ATP binding"/>
    <property type="evidence" value="ECO:0007669"/>
    <property type="project" value="UniProtKB-UniRule"/>
</dbReference>
<accession>A0A067E2Q7</accession>
<dbReference type="NCBIfam" id="TIGR01092">
    <property type="entry name" value="P5CS"/>
    <property type="match status" value="1"/>
</dbReference>
<evidence type="ECO:0000256" key="10">
    <source>
        <dbReference type="ARBA" id="ARBA00022777"/>
    </source>
</evidence>
<keyword evidence="10 17" id="KW-0418">Kinase</keyword>
<dbReference type="EC" id="2.7.2.11" evidence="17"/>
<dbReference type="Pfam" id="PF00171">
    <property type="entry name" value="Aldedh"/>
    <property type="match status" value="1"/>
</dbReference>
<dbReference type="CDD" id="cd07079">
    <property type="entry name" value="ALDH_F18-19_ProA-GPR"/>
    <property type="match status" value="1"/>
</dbReference>
<dbReference type="Gene3D" id="3.40.1160.10">
    <property type="entry name" value="Acetylglutamate kinase-like"/>
    <property type="match status" value="1"/>
</dbReference>
<keyword evidence="9 17" id="KW-0547">Nucleotide-binding</keyword>
<evidence type="ECO:0000256" key="2">
    <source>
        <dbReference type="ARBA" id="ARBA00004985"/>
    </source>
</evidence>